<dbReference type="STRING" id="1387277.SAMN06295998_102502"/>
<organism evidence="2 3">
    <name type="scientific">Primorskyibacter flagellatus</name>
    <dbReference type="NCBI Taxonomy" id="1387277"/>
    <lineage>
        <taxon>Bacteria</taxon>
        <taxon>Pseudomonadati</taxon>
        <taxon>Pseudomonadota</taxon>
        <taxon>Alphaproteobacteria</taxon>
        <taxon>Rhodobacterales</taxon>
        <taxon>Roseobacteraceae</taxon>
        <taxon>Primorskyibacter</taxon>
    </lineage>
</organism>
<proteinExistence type="predicted"/>
<keyword evidence="3" id="KW-1185">Reference proteome</keyword>
<feature type="domain" description="NAD-dependent epimerase/dehydratase" evidence="1">
    <location>
        <begin position="77"/>
        <end position="165"/>
    </location>
</feature>
<dbReference type="Pfam" id="PF01370">
    <property type="entry name" value="Epimerase"/>
    <property type="match status" value="1"/>
</dbReference>
<dbReference type="Gene3D" id="3.40.50.720">
    <property type="entry name" value="NAD(P)-binding Rossmann-like Domain"/>
    <property type="match status" value="1"/>
</dbReference>
<dbReference type="EMBL" id="FWYD01000002">
    <property type="protein sequence ID" value="SMC56468.1"/>
    <property type="molecule type" value="Genomic_DNA"/>
</dbReference>
<dbReference type="AlphaFoldDB" id="A0A1W2A869"/>
<reference evidence="2 3" key="1">
    <citation type="submission" date="2017-04" db="EMBL/GenBank/DDBJ databases">
        <authorList>
            <person name="Afonso C.L."/>
            <person name="Miller P.J."/>
            <person name="Scott M.A."/>
            <person name="Spackman E."/>
            <person name="Goraichik I."/>
            <person name="Dimitrov K.M."/>
            <person name="Suarez D.L."/>
            <person name="Swayne D.E."/>
        </authorList>
    </citation>
    <scope>NUCLEOTIDE SEQUENCE [LARGE SCALE GENOMIC DNA]</scope>
    <source>
        <strain evidence="2 3">CGMCC 1.12644</strain>
    </source>
</reference>
<dbReference type="SUPFAM" id="SSF51735">
    <property type="entry name" value="NAD(P)-binding Rossmann-fold domains"/>
    <property type="match status" value="1"/>
</dbReference>
<evidence type="ECO:0000313" key="2">
    <source>
        <dbReference type="EMBL" id="SMC56468.1"/>
    </source>
</evidence>
<protein>
    <submittedName>
        <fullName evidence="2">NAD dependent epimerase/dehydratase family protein</fullName>
    </submittedName>
</protein>
<evidence type="ECO:0000259" key="1">
    <source>
        <dbReference type="Pfam" id="PF01370"/>
    </source>
</evidence>
<dbReference type="InterPro" id="IPR001509">
    <property type="entry name" value="Epimerase_deHydtase"/>
</dbReference>
<gene>
    <name evidence="2" type="ORF">SAMN06295998_102502</name>
</gene>
<evidence type="ECO:0000313" key="3">
    <source>
        <dbReference type="Proteomes" id="UP000192330"/>
    </source>
</evidence>
<dbReference type="Proteomes" id="UP000192330">
    <property type="component" value="Unassembled WGS sequence"/>
</dbReference>
<accession>A0A1W2A869</accession>
<name>A0A1W2A869_9RHOB</name>
<dbReference type="OrthoDB" id="7687386at2"/>
<sequence length="285" mass="30737">MTQIKRALLLGAGGKLGTMFRAAWENAPPPGFELVSIFRDPVTPEGGVRWQPGDGPLQVGPVHAVIALWGVTPGQRADLSDNGILAIEAQTLAHQLNAERVLHCSSAAIYKPSLHPLSEDIPGDPQNDYGRAKLEMEHAVADWYAAHPYGPKPCLMRIGNVAGADSLFATMRASPHVTLDRFADGQGPRRSYIAPQDFLHALVGLLRCPLDDAPFLVNMSAPKATSMQAIAEAAGCDIAWKEASENANALVELDTTRLQKIAPLPMSSADPDRLLETWRSRAETQ</sequence>
<dbReference type="InterPro" id="IPR036291">
    <property type="entry name" value="NAD(P)-bd_dom_sf"/>
</dbReference>